<dbReference type="InterPro" id="IPR022637">
    <property type="entry name" value="DNA_polIII_beta_cen"/>
</dbReference>
<dbReference type="Gene3D" id="3.70.10.10">
    <property type="match status" value="1"/>
</dbReference>
<dbReference type="CDD" id="cd00140">
    <property type="entry name" value="beta_clamp"/>
    <property type="match status" value="1"/>
</dbReference>
<dbReference type="GO" id="GO:0006271">
    <property type="term" value="P:DNA strand elongation involved in DNA replication"/>
    <property type="evidence" value="ECO:0007669"/>
    <property type="project" value="TreeGrafter"/>
</dbReference>
<reference evidence="14" key="1">
    <citation type="submission" date="2017-09" db="EMBL/GenBank/DDBJ databases">
        <title>Depth-based differentiation of microbial function through sediment-hosted aquifers and enrichment of novel symbionts in the deep terrestrial subsurface.</title>
        <authorList>
            <person name="Probst A.J."/>
            <person name="Ladd B."/>
            <person name="Jarett J.K."/>
            <person name="Geller-Mcgrath D.E."/>
            <person name="Sieber C.M.K."/>
            <person name="Emerson J.B."/>
            <person name="Anantharaman K."/>
            <person name="Thomas B.C."/>
            <person name="Malmstrom R."/>
            <person name="Stieglmeier M."/>
            <person name="Klingl A."/>
            <person name="Woyke T."/>
            <person name="Ryan C.M."/>
            <person name="Banfield J.F."/>
        </authorList>
    </citation>
    <scope>NUCLEOTIDE SEQUENCE [LARGE SCALE GENOMIC DNA]</scope>
</reference>
<evidence type="ECO:0000313" key="14">
    <source>
        <dbReference type="Proteomes" id="UP000230586"/>
    </source>
</evidence>
<dbReference type="InterPro" id="IPR046938">
    <property type="entry name" value="DNA_clamp_sf"/>
</dbReference>
<evidence type="ECO:0000256" key="3">
    <source>
        <dbReference type="ARBA" id="ARBA00022490"/>
    </source>
</evidence>
<dbReference type="GO" id="GO:0003887">
    <property type="term" value="F:DNA-directed DNA polymerase activity"/>
    <property type="evidence" value="ECO:0007669"/>
    <property type="project" value="UniProtKB-UniRule"/>
</dbReference>
<evidence type="ECO:0000259" key="10">
    <source>
        <dbReference type="Pfam" id="PF00712"/>
    </source>
</evidence>
<dbReference type="SMART" id="SM00480">
    <property type="entry name" value="POL3Bc"/>
    <property type="match status" value="1"/>
</dbReference>
<evidence type="ECO:0000259" key="11">
    <source>
        <dbReference type="Pfam" id="PF02767"/>
    </source>
</evidence>
<dbReference type="PANTHER" id="PTHR30478:SF0">
    <property type="entry name" value="BETA SLIDING CLAMP"/>
    <property type="match status" value="1"/>
</dbReference>
<evidence type="ECO:0000313" key="13">
    <source>
        <dbReference type="EMBL" id="PIU10975.1"/>
    </source>
</evidence>
<evidence type="ECO:0000256" key="7">
    <source>
        <dbReference type="ARBA" id="ARBA00022932"/>
    </source>
</evidence>
<dbReference type="NCBIfam" id="TIGR00663">
    <property type="entry name" value="dnan"/>
    <property type="match status" value="1"/>
</dbReference>
<dbReference type="GO" id="GO:0003677">
    <property type="term" value="F:DNA binding"/>
    <property type="evidence" value="ECO:0007669"/>
    <property type="project" value="UniProtKB-UniRule"/>
</dbReference>
<feature type="domain" description="DNA polymerase III beta sliding clamp N-terminal" evidence="10">
    <location>
        <begin position="1"/>
        <end position="118"/>
    </location>
</feature>
<keyword evidence="7 9" id="KW-0239">DNA-directed DNA polymerase</keyword>
<feature type="domain" description="DNA polymerase III beta sliding clamp central" evidence="11">
    <location>
        <begin position="128"/>
        <end position="242"/>
    </location>
</feature>
<evidence type="ECO:0000256" key="4">
    <source>
        <dbReference type="ARBA" id="ARBA00022679"/>
    </source>
</evidence>
<comment type="function">
    <text evidence="9">Confers DNA tethering and processivity to DNA polymerases and other proteins. Acts as a clamp, forming a ring around DNA (a reaction catalyzed by the clamp-loading complex) which diffuses in an ATP-independent manner freely and bidirectionally along dsDNA. Initially characterized for its ability to contact the catalytic subunit of DNA polymerase III (Pol III), a complex, multichain enzyme responsible for most of the replicative synthesis in bacteria; Pol III exhibits 3'-5' exonuclease proofreading activity. The beta chain is required for initiation of replication as well as for processivity of DNA replication.</text>
</comment>
<evidence type="ECO:0000259" key="12">
    <source>
        <dbReference type="Pfam" id="PF02768"/>
    </source>
</evidence>
<dbReference type="InterPro" id="IPR001001">
    <property type="entry name" value="DNA_polIII_beta"/>
</dbReference>
<keyword evidence="4 9" id="KW-0808">Transferase</keyword>
<keyword evidence="8" id="KW-0238">DNA-binding</keyword>
<comment type="subcellular location">
    <subcellularLocation>
        <location evidence="1 9">Cytoplasm</location>
    </subcellularLocation>
</comment>
<evidence type="ECO:0000256" key="5">
    <source>
        <dbReference type="ARBA" id="ARBA00022695"/>
    </source>
</evidence>
<dbReference type="AlphaFoldDB" id="A0A2M6XTK6"/>
<dbReference type="Pfam" id="PF02767">
    <property type="entry name" value="DNA_pol3_beta_2"/>
    <property type="match status" value="1"/>
</dbReference>
<dbReference type="Gene3D" id="3.10.150.10">
    <property type="entry name" value="DNA Polymerase III, subunit A, domain 2"/>
    <property type="match status" value="1"/>
</dbReference>
<dbReference type="GO" id="GO:0008408">
    <property type="term" value="F:3'-5' exonuclease activity"/>
    <property type="evidence" value="ECO:0007669"/>
    <property type="project" value="InterPro"/>
</dbReference>
<dbReference type="PIRSF" id="PIRSF000804">
    <property type="entry name" value="DNA_pol_III_b"/>
    <property type="match status" value="1"/>
</dbReference>
<evidence type="ECO:0000256" key="2">
    <source>
        <dbReference type="ARBA" id="ARBA00010752"/>
    </source>
</evidence>
<gene>
    <name evidence="13" type="primary">dnaN</name>
    <name evidence="13" type="ORF">COT27_00325</name>
</gene>
<evidence type="ECO:0000256" key="6">
    <source>
        <dbReference type="ARBA" id="ARBA00022705"/>
    </source>
</evidence>
<keyword evidence="3 9" id="KW-0963">Cytoplasm</keyword>
<sequence>MKVICTQENLKKGLWIVSNIAGKNVSLPILNNILIRAENGMLVFISTNLEIGIKTIVRGKIEKTGSLAVQARLLNDYVGLLDNKNLELIKKENNLLIKNESQETIIIGQEADEYPIIPEIEDKEGVMIKNKELKEALSQVVFSASYNDTRPELSGVLFIFDGETIRFVATDSYRLAEKVIKLPQKNKKDVIFKIIPLRVLQEIMRILEEEGETKIYFSENQVVFRKAETVIISRLIEGNYPDYKQIIPETYLTKAEVERMEFIKLIKTASLFSRAGINDVLLEFDKTGKINISAANTQSGENKSIINTDIKGEKNSIVFNYKYLLDGLLNISSKRVFIEVTSADTPAILRPSQDDSYLYLIMPIRR</sequence>
<evidence type="ECO:0000256" key="1">
    <source>
        <dbReference type="ARBA" id="ARBA00004496"/>
    </source>
</evidence>
<dbReference type="InterPro" id="IPR022634">
    <property type="entry name" value="DNA_polIII_beta_N"/>
</dbReference>
<organism evidence="13 14">
    <name type="scientific">Candidatus Kuenenbacteria bacterium CG08_land_8_20_14_0_20_37_23</name>
    <dbReference type="NCBI Taxonomy" id="1974617"/>
    <lineage>
        <taxon>Bacteria</taxon>
        <taxon>Candidatus Kueneniibacteriota</taxon>
    </lineage>
</organism>
<protein>
    <recommendedName>
        <fullName evidence="9">Beta sliding clamp</fullName>
    </recommendedName>
</protein>
<evidence type="ECO:0000256" key="8">
    <source>
        <dbReference type="ARBA" id="ARBA00023125"/>
    </source>
</evidence>
<dbReference type="Pfam" id="PF00712">
    <property type="entry name" value="DNA_pol3_beta"/>
    <property type="match status" value="1"/>
</dbReference>
<dbReference type="PANTHER" id="PTHR30478">
    <property type="entry name" value="DNA POLYMERASE III SUBUNIT BETA"/>
    <property type="match status" value="1"/>
</dbReference>
<dbReference type="GO" id="GO:0005737">
    <property type="term" value="C:cytoplasm"/>
    <property type="evidence" value="ECO:0007669"/>
    <property type="project" value="UniProtKB-SubCell"/>
</dbReference>
<keyword evidence="5 9" id="KW-0548">Nucleotidyltransferase</keyword>
<comment type="similarity">
    <text evidence="2 9">Belongs to the beta sliding clamp family.</text>
</comment>
<dbReference type="Pfam" id="PF02768">
    <property type="entry name" value="DNA_pol3_beta_3"/>
    <property type="match status" value="1"/>
</dbReference>
<dbReference type="GO" id="GO:0009360">
    <property type="term" value="C:DNA polymerase III complex"/>
    <property type="evidence" value="ECO:0007669"/>
    <property type="project" value="InterPro"/>
</dbReference>
<dbReference type="EMBL" id="PEXX01000005">
    <property type="protein sequence ID" value="PIU10975.1"/>
    <property type="molecule type" value="Genomic_DNA"/>
</dbReference>
<proteinExistence type="inferred from homology"/>
<name>A0A2M6XTK6_9BACT</name>
<comment type="caution">
    <text evidence="13">The sequence shown here is derived from an EMBL/GenBank/DDBJ whole genome shotgun (WGS) entry which is preliminary data.</text>
</comment>
<evidence type="ECO:0000256" key="9">
    <source>
        <dbReference type="PIRNR" id="PIRNR000804"/>
    </source>
</evidence>
<dbReference type="InterPro" id="IPR022635">
    <property type="entry name" value="DNA_polIII_beta_C"/>
</dbReference>
<comment type="subunit">
    <text evidence="9">Forms a ring-shaped head-to-tail homodimer around DNA.</text>
</comment>
<feature type="domain" description="DNA polymerase III beta sliding clamp C-terminal" evidence="12">
    <location>
        <begin position="244"/>
        <end position="365"/>
    </location>
</feature>
<keyword evidence="6 9" id="KW-0235">DNA replication</keyword>
<accession>A0A2M6XTK6</accession>
<dbReference type="SUPFAM" id="SSF55979">
    <property type="entry name" value="DNA clamp"/>
    <property type="match status" value="3"/>
</dbReference>
<dbReference type="Proteomes" id="UP000230586">
    <property type="component" value="Unassembled WGS sequence"/>
</dbReference>